<evidence type="ECO:0000256" key="1">
    <source>
        <dbReference type="ARBA" id="ARBA00004141"/>
    </source>
</evidence>
<feature type="transmembrane region" description="Helical" evidence="7">
    <location>
        <begin position="364"/>
        <end position="385"/>
    </location>
</feature>
<gene>
    <name evidence="8" type="ORF">Ae201684_010579</name>
</gene>
<comment type="caution">
    <text evidence="8">The sequence shown here is derived from an EMBL/GenBank/DDBJ whole genome shotgun (WGS) entry which is preliminary data.</text>
</comment>
<evidence type="ECO:0000256" key="6">
    <source>
        <dbReference type="ARBA" id="ARBA00023136"/>
    </source>
</evidence>
<feature type="transmembrane region" description="Helical" evidence="7">
    <location>
        <begin position="252"/>
        <end position="272"/>
    </location>
</feature>
<keyword evidence="3" id="KW-0813">Transport</keyword>
<feature type="transmembrane region" description="Helical" evidence="7">
    <location>
        <begin position="175"/>
        <end position="201"/>
    </location>
</feature>
<feature type="transmembrane region" description="Helical" evidence="7">
    <location>
        <begin position="469"/>
        <end position="490"/>
    </location>
</feature>
<dbReference type="Gene3D" id="1.20.1250.20">
    <property type="entry name" value="MFS general substrate transporter like domains"/>
    <property type="match status" value="1"/>
</dbReference>
<keyword evidence="4 7" id="KW-0812">Transmembrane</keyword>
<dbReference type="Pfam" id="PF03092">
    <property type="entry name" value="BT1"/>
    <property type="match status" value="1"/>
</dbReference>
<keyword evidence="9" id="KW-1185">Reference proteome</keyword>
<feature type="transmembrane region" description="Helical" evidence="7">
    <location>
        <begin position="511"/>
        <end position="534"/>
    </location>
</feature>
<comment type="similarity">
    <text evidence="2">Belongs to the major facilitator superfamily. Folate-biopterin transporter (TC 2.A.71) family.</text>
</comment>
<accession>A0A6G0WXS7</accession>
<feature type="transmembrane region" description="Helical" evidence="7">
    <location>
        <begin position="86"/>
        <end position="107"/>
    </location>
</feature>
<dbReference type="SUPFAM" id="SSF103473">
    <property type="entry name" value="MFS general substrate transporter"/>
    <property type="match status" value="1"/>
</dbReference>
<dbReference type="AlphaFoldDB" id="A0A6G0WXS7"/>
<feature type="transmembrane region" description="Helical" evidence="7">
    <location>
        <begin position="119"/>
        <end position="137"/>
    </location>
</feature>
<dbReference type="EMBL" id="VJMJ01000135">
    <property type="protein sequence ID" value="KAF0732288.1"/>
    <property type="molecule type" value="Genomic_DNA"/>
</dbReference>
<evidence type="ECO:0000256" key="5">
    <source>
        <dbReference type="ARBA" id="ARBA00022989"/>
    </source>
</evidence>
<reference evidence="8 9" key="1">
    <citation type="submission" date="2019-07" db="EMBL/GenBank/DDBJ databases">
        <title>Genomics analysis of Aphanomyces spp. identifies a new class of oomycete effector associated with host adaptation.</title>
        <authorList>
            <person name="Gaulin E."/>
        </authorList>
    </citation>
    <scope>NUCLEOTIDE SEQUENCE [LARGE SCALE GENOMIC DNA]</scope>
    <source>
        <strain evidence="8 9">ATCC 201684</strain>
    </source>
</reference>
<evidence type="ECO:0000313" key="9">
    <source>
        <dbReference type="Proteomes" id="UP000481153"/>
    </source>
</evidence>
<evidence type="ECO:0000256" key="7">
    <source>
        <dbReference type="SAM" id="Phobius"/>
    </source>
</evidence>
<dbReference type="PANTHER" id="PTHR31585">
    <property type="entry name" value="FOLATE-BIOPTERIN TRANSPORTER 1, CHLOROPLASTIC"/>
    <property type="match status" value="1"/>
</dbReference>
<dbReference type="InterPro" id="IPR039309">
    <property type="entry name" value="BT1"/>
</dbReference>
<dbReference type="GO" id="GO:0016020">
    <property type="term" value="C:membrane"/>
    <property type="evidence" value="ECO:0007669"/>
    <property type="project" value="UniProtKB-SubCell"/>
</dbReference>
<feature type="transmembrane region" description="Helical" evidence="7">
    <location>
        <begin position="222"/>
        <end position="240"/>
    </location>
</feature>
<evidence type="ECO:0008006" key="10">
    <source>
        <dbReference type="Google" id="ProtNLM"/>
    </source>
</evidence>
<proteinExistence type="inferred from homology"/>
<name>A0A6G0WXS7_9STRA</name>
<sequence length="549" mass="60379">MILSKNVAQGHARLSVTLSEMYEDASSPQQTTSLASGDPLVLWSKDALGIVIQYTAVGILLHSISYLGQAFFGSYLQVDPTLVQTYAVIVGFGWYLKVFFGVISDCFPLMGYRRKSYMILGWAITFVCMVVMAAIPVGDPYCRDTSLCQIPQDSLTSDELQSAFNFNAPSKGSPFIVLTLLLSFGYVMTVCASDALVLQYARREPIEIRGRTQCLAYGVREFSGAFAVVLVGVFLNGPSYQGSFSFEIKPNAMYGILCVPSGIALFNSIFLINEARSDNVPPRIYFQGLWELVQKRVTWQLCLFLMVVNLFSNFNAGPAFQAASVWANVSAWNYISLAIASSIVWSFAVFSVGRWGLQWNWRWLIGIAVLLSITLEALATLLIIWDRTRNEWIFTALLLFDSIPIALQFTVSFFCGAEISDIGNEGAVYGLLMTIQNIMPPFTNVFNSWLSSCFRADISTDNSHARSQVTTLFAISCSIRLLSLLALFLLPPQKRAVQNLKRYGGSNTLAAAIVIAAVFACFAFAILANLLSIFPSTSCLWIAGGSGCP</sequence>
<keyword evidence="6 7" id="KW-0472">Membrane</keyword>
<protein>
    <recommendedName>
        <fullName evidence="10">Transmembrane protein</fullName>
    </recommendedName>
</protein>
<organism evidence="8 9">
    <name type="scientific">Aphanomyces euteiches</name>
    <dbReference type="NCBI Taxonomy" id="100861"/>
    <lineage>
        <taxon>Eukaryota</taxon>
        <taxon>Sar</taxon>
        <taxon>Stramenopiles</taxon>
        <taxon>Oomycota</taxon>
        <taxon>Saprolegniomycetes</taxon>
        <taxon>Saprolegniales</taxon>
        <taxon>Verrucalvaceae</taxon>
        <taxon>Aphanomyces</taxon>
    </lineage>
</organism>
<evidence type="ECO:0000313" key="8">
    <source>
        <dbReference type="EMBL" id="KAF0732288.1"/>
    </source>
</evidence>
<keyword evidence="5 7" id="KW-1133">Transmembrane helix</keyword>
<dbReference type="VEuPathDB" id="FungiDB:AeMF1_000313"/>
<comment type="subcellular location">
    <subcellularLocation>
        <location evidence="1">Membrane</location>
        <topology evidence="1">Multi-pass membrane protein</topology>
    </subcellularLocation>
</comment>
<feature type="transmembrane region" description="Helical" evidence="7">
    <location>
        <begin position="331"/>
        <end position="352"/>
    </location>
</feature>
<feature type="transmembrane region" description="Helical" evidence="7">
    <location>
        <begin position="391"/>
        <end position="415"/>
    </location>
</feature>
<evidence type="ECO:0000256" key="3">
    <source>
        <dbReference type="ARBA" id="ARBA00022448"/>
    </source>
</evidence>
<dbReference type="PANTHER" id="PTHR31585:SF5">
    <property type="entry name" value="RNA-BINDING S4 DOMAIN-CONTAINING PROTEIN"/>
    <property type="match status" value="1"/>
</dbReference>
<feature type="transmembrane region" description="Helical" evidence="7">
    <location>
        <begin position="47"/>
        <end position="66"/>
    </location>
</feature>
<dbReference type="Proteomes" id="UP000481153">
    <property type="component" value="Unassembled WGS sequence"/>
</dbReference>
<evidence type="ECO:0000256" key="4">
    <source>
        <dbReference type="ARBA" id="ARBA00022692"/>
    </source>
</evidence>
<dbReference type="InterPro" id="IPR036259">
    <property type="entry name" value="MFS_trans_sf"/>
</dbReference>
<evidence type="ECO:0000256" key="2">
    <source>
        <dbReference type="ARBA" id="ARBA00007015"/>
    </source>
</evidence>